<gene>
    <name evidence="2" type="ORF">J07HQW2_01061</name>
</gene>
<sequence>MHIKDSIKAPQDSNQNGYNVGSLNWKLPNEYRSFTCAQSGFEFDRKNGQTVLSLSLSKLVDIPITVHREIRKDVTVTVKEVSIKKEQTGEWYASFAVENKEEPAKPDNPDRCIGTDVGIIKCPHDTDGRAVGSRSNNWGKTTVEDNRVPPATQAEAT</sequence>
<evidence type="ECO:0000256" key="1">
    <source>
        <dbReference type="SAM" id="MobiDB-lite"/>
    </source>
</evidence>
<dbReference type="EMBL" id="KE356561">
    <property type="protein sequence ID" value="ERG94625.1"/>
    <property type="molecule type" value="Genomic_DNA"/>
</dbReference>
<feature type="region of interest" description="Disordered" evidence="1">
    <location>
        <begin position="124"/>
        <end position="157"/>
    </location>
</feature>
<evidence type="ECO:0000313" key="2">
    <source>
        <dbReference type="EMBL" id="ERG94625.1"/>
    </source>
</evidence>
<dbReference type="STRING" id="1238425.J07HQW2_01061"/>
<dbReference type="eggNOG" id="arCOG00684">
    <property type="taxonomic scope" value="Archaea"/>
</dbReference>
<organism evidence="2 3">
    <name type="scientific">Haloquadratum walsbyi J07HQW2</name>
    <dbReference type="NCBI Taxonomy" id="1238425"/>
    <lineage>
        <taxon>Archaea</taxon>
        <taxon>Methanobacteriati</taxon>
        <taxon>Methanobacteriota</taxon>
        <taxon>Stenosarchaea group</taxon>
        <taxon>Halobacteria</taxon>
        <taxon>Halobacteriales</taxon>
        <taxon>Haloferacaceae</taxon>
        <taxon>Haloquadratum</taxon>
    </lineage>
</organism>
<accession>U1NCG7</accession>
<name>U1NCG7_9EURY</name>
<reference evidence="2 3" key="1">
    <citation type="journal article" date="2013" name="PLoS ONE">
        <title>Assembly-driven community genomics of a hypersaline microbial ecosystem.</title>
        <authorList>
            <person name="Podell S."/>
            <person name="Ugalde J.A."/>
            <person name="Narasingarao P."/>
            <person name="Banfield J.F."/>
            <person name="Heidelberg K.B."/>
            <person name="Allen E.E."/>
        </authorList>
    </citation>
    <scope>NUCLEOTIDE SEQUENCE [LARGE SCALE GENOMIC DNA]</scope>
    <source>
        <strain evidence="3">J07HQW2</strain>
    </source>
</reference>
<dbReference type="AlphaFoldDB" id="U1NCG7"/>
<protein>
    <submittedName>
        <fullName evidence="2">Putative transposase</fullName>
    </submittedName>
</protein>
<evidence type="ECO:0000313" key="3">
    <source>
        <dbReference type="Proteomes" id="UP000030710"/>
    </source>
</evidence>
<dbReference type="HOGENOM" id="CLU_1673968_0_0_2"/>
<proteinExistence type="predicted"/>
<dbReference type="Proteomes" id="UP000030710">
    <property type="component" value="Unassembled WGS sequence"/>
</dbReference>